<comment type="function">
    <text evidence="8">Catalyzes the complex heterocyclic radical-mediated conversion of 6-carboxy-5,6,7,8-tetrahydropterin (CPH4) to 7-carboxy-7-deazaguanine (CDG), a step common to the biosynthetic pathways of all 7-deazapurine-containing compounds.</text>
</comment>
<dbReference type="GO" id="GO:0016840">
    <property type="term" value="F:carbon-nitrogen lyase activity"/>
    <property type="evidence" value="ECO:0007669"/>
    <property type="project" value="UniProtKB-UniRule"/>
</dbReference>
<feature type="binding site" evidence="8">
    <location>
        <position position="46"/>
    </location>
    <ligand>
        <name>Mg(2+)</name>
        <dbReference type="ChEBI" id="CHEBI:18420"/>
    </ligand>
</feature>
<evidence type="ECO:0000313" key="11">
    <source>
        <dbReference type="Proteomes" id="UP000748308"/>
    </source>
</evidence>
<keyword evidence="1 8" id="KW-0004">4Fe-4S</keyword>
<dbReference type="GO" id="GO:1904047">
    <property type="term" value="F:S-adenosyl-L-methionine binding"/>
    <property type="evidence" value="ECO:0007669"/>
    <property type="project" value="UniProtKB-UniRule"/>
</dbReference>
<comment type="cofactor">
    <cofactor evidence="8">
        <name>S-adenosyl-L-methionine</name>
        <dbReference type="ChEBI" id="CHEBI:59789"/>
    </cofactor>
    <text evidence="8">Binds 1 S-adenosyl-L-methionine per subunit.</text>
</comment>
<dbReference type="EC" id="4.3.99.3" evidence="8"/>
<name>A0A937X7T3_UNCEI</name>
<feature type="binding site" evidence="8">
    <location>
        <position position="41"/>
    </location>
    <ligand>
        <name>[4Fe-4S] cluster</name>
        <dbReference type="ChEBI" id="CHEBI:49883"/>
        <note>4Fe-4S-S-AdoMet</note>
    </ligand>
</feature>
<comment type="caution">
    <text evidence="10">The sequence shown here is derived from an EMBL/GenBank/DDBJ whole genome shotgun (WGS) entry which is preliminary data.</text>
</comment>
<dbReference type="AlphaFoldDB" id="A0A937X7T3"/>
<feature type="binding site" evidence="8">
    <location>
        <begin position="43"/>
        <end position="45"/>
    </location>
    <ligand>
        <name>S-adenosyl-L-methionine</name>
        <dbReference type="ChEBI" id="CHEBI:59789"/>
    </ligand>
</feature>
<dbReference type="GO" id="GO:0000287">
    <property type="term" value="F:magnesium ion binding"/>
    <property type="evidence" value="ECO:0007669"/>
    <property type="project" value="UniProtKB-UniRule"/>
</dbReference>
<dbReference type="GO" id="GO:0051539">
    <property type="term" value="F:4 iron, 4 sulfur cluster binding"/>
    <property type="evidence" value="ECO:0007669"/>
    <property type="project" value="UniProtKB-UniRule"/>
</dbReference>
<feature type="binding site" evidence="8">
    <location>
        <begin position="18"/>
        <end position="20"/>
    </location>
    <ligand>
        <name>substrate</name>
    </ligand>
</feature>
<proteinExistence type="inferred from homology"/>
<evidence type="ECO:0000256" key="8">
    <source>
        <dbReference type="HAMAP-Rule" id="MF_00917"/>
    </source>
</evidence>
<evidence type="ECO:0000256" key="1">
    <source>
        <dbReference type="ARBA" id="ARBA00022485"/>
    </source>
</evidence>
<feature type="binding site" evidence="8">
    <location>
        <position position="37"/>
    </location>
    <ligand>
        <name>[4Fe-4S] cluster</name>
        <dbReference type="ChEBI" id="CHEBI:49883"/>
        <note>4Fe-4S-S-AdoMet</note>
    </ligand>
</feature>
<evidence type="ECO:0000256" key="2">
    <source>
        <dbReference type="ARBA" id="ARBA00022691"/>
    </source>
</evidence>
<keyword evidence="7 8" id="KW-0456">Lyase</keyword>
<comment type="subunit">
    <text evidence="8">Homodimer.</text>
</comment>
<comment type="cofactor">
    <cofactor evidence="8">
        <name>Mg(2+)</name>
        <dbReference type="ChEBI" id="CHEBI:18420"/>
    </cofactor>
</comment>
<keyword evidence="3 8" id="KW-0479">Metal-binding</keyword>
<dbReference type="CDD" id="cd01335">
    <property type="entry name" value="Radical_SAM"/>
    <property type="match status" value="1"/>
</dbReference>
<dbReference type="SFLD" id="SFLDS00029">
    <property type="entry name" value="Radical_SAM"/>
    <property type="match status" value="1"/>
</dbReference>
<dbReference type="PANTHER" id="PTHR42836:SF1">
    <property type="entry name" value="7-CARBOXY-7-DEAZAGUANINE SYNTHASE"/>
    <property type="match status" value="1"/>
</dbReference>
<dbReference type="EMBL" id="VGIY01000040">
    <property type="protein sequence ID" value="MBM3316765.1"/>
    <property type="molecule type" value="Genomic_DNA"/>
</dbReference>
<dbReference type="PANTHER" id="PTHR42836">
    <property type="entry name" value="7-CARBOXY-7-DEAZAGUANINE SYNTHASE"/>
    <property type="match status" value="1"/>
</dbReference>
<organism evidence="10 11">
    <name type="scientific">Eiseniibacteriota bacterium</name>
    <dbReference type="NCBI Taxonomy" id="2212470"/>
    <lineage>
        <taxon>Bacteria</taxon>
        <taxon>Candidatus Eiseniibacteriota</taxon>
    </lineage>
</organism>
<reference evidence="10" key="1">
    <citation type="submission" date="2019-03" db="EMBL/GenBank/DDBJ databases">
        <title>Lake Tanganyika Metagenome-Assembled Genomes (MAGs).</title>
        <authorList>
            <person name="Tran P."/>
        </authorList>
    </citation>
    <scope>NUCLEOTIDE SEQUENCE</scope>
    <source>
        <strain evidence="10">M_DeepCast_400m_m2_100</strain>
    </source>
</reference>
<dbReference type="Pfam" id="PF04055">
    <property type="entry name" value="Radical_SAM"/>
    <property type="match status" value="1"/>
</dbReference>
<evidence type="ECO:0000313" key="10">
    <source>
        <dbReference type="EMBL" id="MBM3316765.1"/>
    </source>
</evidence>
<dbReference type="Proteomes" id="UP000748308">
    <property type="component" value="Unassembled WGS sequence"/>
</dbReference>
<dbReference type="SUPFAM" id="SSF102114">
    <property type="entry name" value="Radical SAM enzymes"/>
    <property type="match status" value="1"/>
</dbReference>
<keyword evidence="4 8" id="KW-0460">Magnesium</keyword>
<dbReference type="InterPro" id="IPR007197">
    <property type="entry name" value="rSAM"/>
</dbReference>
<evidence type="ECO:0000256" key="7">
    <source>
        <dbReference type="ARBA" id="ARBA00023239"/>
    </source>
</evidence>
<keyword evidence="5 8" id="KW-0408">Iron</keyword>
<comment type="caution">
    <text evidence="8">Lacks conserved residue(s) required for the propagation of feature annotation.</text>
</comment>
<comment type="pathway">
    <text evidence="8">Purine metabolism; 7-cyano-7-deazaguanine biosynthesis.</text>
</comment>
<protein>
    <recommendedName>
        <fullName evidence="8">7-carboxy-7-deazaguanine synthase</fullName>
        <shortName evidence="8">CDG synthase</shortName>
        <ecNumber evidence="8">4.3.99.3</ecNumber>
    </recommendedName>
    <alternativeName>
        <fullName evidence="8">Queuosine biosynthesis protein QueE</fullName>
    </alternativeName>
</protein>
<dbReference type="InterPro" id="IPR013785">
    <property type="entry name" value="Aldolase_TIM"/>
</dbReference>
<feature type="binding site" evidence="8">
    <location>
        <position position="76"/>
    </location>
    <ligand>
        <name>substrate</name>
    </ligand>
</feature>
<dbReference type="HAMAP" id="MF_00917">
    <property type="entry name" value="QueE"/>
    <property type="match status" value="1"/>
</dbReference>
<comment type="similarity">
    <text evidence="8">Belongs to the radical SAM superfamily. 7-carboxy-7-deazaguanine synthase family.</text>
</comment>
<dbReference type="PIRSF" id="PIRSF000370">
    <property type="entry name" value="QueE"/>
    <property type="match status" value="1"/>
</dbReference>
<dbReference type="InterPro" id="IPR024924">
    <property type="entry name" value="7-CO-7-deazaguanine_synth-like"/>
</dbReference>
<evidence type="ECO:0000256" key="6">
    <source>
        <dbReference type="ARBA" id="ARBA00023014"/>
    </source>
</evidence>
<feature type="binding site" evidence="8">
    <location>
        <position position="33"/>
    </location>
    <ligand>
        <name>substrate</name>
    </ligand>
</feature>
<dbReference type="GO" id="GO:0008616">
    <property type="term" value="P:tRNA queuosine(34) biosynthetic process"/>
    <property type="evidence" value="ECO:0007669"/>
    <property type="project" value="UniProtKB-UniRule"/>
</dbReference>
<comment type="cofactor">
    <cofactor evidence="8">
        <name>[4Fe-4S] cluster</name>
        <dbReference type="ChEBI" id="CHEBI:49883"/>
    </cofactor>
    <text evidence="8">Binds 1 [4Fe-4S] cluster. The cluster is coordinated with 3 cysteines and an exchangeable S-adenosyl-L-methionine.</text>
</comment>
<evidence type="ECO:0000256" key="3">
    <source>
        <dbReference type="ARBA" id="ARBA00022723"/>
    </source>
</evidence>
<feature type="binding site" evidence="8">
    <location>
        <position position="44"/>
    </location>
    <ligand>
        <name>[4Fe-4S] cluster</name>
        <dbReference type="ChEBI" id="CHEBI:49883"/>
        <note>4Fe-4S-S-AdoMet</note>
    </ligand>
</feature>
<gene>
    <name evidence="8" type="primary">queE</name>
    <name evidence="10" type="ORF">FJY75_02830</name>
</gene>
<comment type="catalytic activity">
    <reaction evidence="8">
        <text>6-carboxy-5,6,7,8-tetrahydropterin + H(+) = 7-carboxy-7-carbaguanine + NH4(+)</text>
        <dbReference type="Rhea" id="RHEA:27974"/>
        <dbReference type="ChEBI" id="CHEBI:15378"/>
        <dbReference type="ChEBI" id="CHEBI:28938"/>
        <dbReference type="ChEBI" id="CHEBI:61032"/>
        <dbReference type="ChEBI" id="CHEBI:61036"/>
        <dbReference type="EC" id="4.3.99.3"/>
    </reaction>
</comment>
<accession>A0A937X7T3</accession>
<keyword evidence="6 8" id="KW-0411">Iron-sulfur</keyword>
<feature type="domain" description="Radical SAM core" evidence="9">
    <location>
        <begin position="35"/>
        <end position="109"/>
    </location>
</feature>
<evidence type="ECO:0000256" key="4">
    <source>
        <dbReference type="ARBA" id="ARBA00022842"/>
    </source>
</evidence>
<keyword evidence="2 8" id="KW-0949">S-adenosyl-L-methionine</keyword>
<dbReference type="InterPro" id="IPR058240">
    <property type="entry name" value="rSAM_sf"/>
</dbReference>
<evidence type="ECO:0000259" key="9">
    <source>
        <dbReference type="Pfam" id="PF04055"/>
    </source>
</evidence>
<evidence type="ECO:0000256" key="5">
    <source>
        <dbReference type="ARBA" id="ARBA00023004"/>
    </source>
</evidence>
<keyword evidence="8" id="KW-0671">Queuosine biosynthesis</keyword>
<feature type="binding site" evidence="8">
    <location>
        <position position="78"/>
    </location>
    <ligand>
        <name>S-adenosyl-L-methionine</name>
        <dbReference type="ChEBI" id="CHEBI:59789"/>
    </ligand>
</feature>
<dbReference type="Gene3D" id="3.20.20.70">
    <property type="entry name" value="Aldolase class I"/>
    <property type="match status" value="1"/>
</dbReference>
<sequence>MTAPSVHALRVSEIYATILGESTYAGWPGVILRLTGCPLRCVWCDSRHAYEGGEALALVEIVERVARFQLPLVLVTGGEPLAQVGARFLISMLLARGLRVLVETGGGVSIEGVDPRACIILDVKCPDSGMSDRQVRENLHWLKPNDEVKFVIASRADYEWAREYLKRTKIASRQVVHFAPVERPDGEEGATRRDLAEWILADRLPVRLNLQQHVWIWGRGVRGV</sequence>